<keyword evidence="1" id="KW-0863">Zinc-finger</keyword>
<dbReference type="SUPFAM" id="SSF57756">
    <property type="entry name" value="Retrovirus zinc finger-like domains"/>
    <property type="match status" value="1"/>
</dbReference>
<evidence type="ECO:0000259" key="2">
    <source>
        <dbReference type="PROSITE" id="PS50158"/>
    </source>
</evidence>
<evidence type="ECO:0000313" key="4">
    <source>
        <dbReference type="Proteomes" id="UP000015106"/>
    </source>
</evidence>
<keyword evidence="1" id="KW-0479">Metal-binding</keyword>
<dbReference type="Proteomes" id="UP000015106">
    <property type="component" value="Chromosome 5"/>
</dbReference>
<evidence type="ECO:0000256" key="1">
    <source>
        <dbReference type="PROSITE-ProRule" id="PRU00047"/>
    </source>
</evidence>
<sequence>PALAPRPVPAWLRGRCYRCLLPGHRAAVCRDPFRCSRCLENGHRARECRNAWRPLSFLGSPTMSPLQRLPGHQQALASRKVQKEARTSRRHFAMILGHRSLLVLMVLWPRRISQYDLPWSSRPSCCTLISLV</sequence>
<dbReference type="GO" id="GO:0008270">
    <property type="term" value="F:zinc ion binding"/>
    <property type="evidence" value="ECO:0007669"/>
    <property type="project" value="UniProtKB-KW"/>
</dbReference>
<reference evidence="3" key="3">
    <citation type="submission" date="2022-06" db="UniProtKB">
        <authorList>
            <consortium name="EnsemblPlants"/>
        </authorList>
    </citation>
    <scope>IDENTIFICATION</scope>
</reference>
<keyword evidence="1" id="KW-0862">Zinc</keyword>
<dbReference type="EnsemblPlants" id="TuG1812G0500000372.01.T01">
    <property type="protein sequence ID" value="TuG1812G0500000372.01.T01"/>
    <property type="gene ID" value="TuG1812G0500000372.01"/>
</dbReference>
<reference evidence="3" key="2">
    <citation type="submission" date="2018-03" db="EMBL/GenBank/DDBJ databases">
        <title>The Triticum urartu genome reveals the dynamic nature of wheat genome evolution.</title>
        <authorList>
            <person name="Ling H."/>
            <person name="Ma B."/>
            <person name="Shi X."/>
            <person name="Liu H."/>
            <person name="Dong L."/>
            <person name="Sun H."/>
            <person name="Cao Y."/>
            <person name="Gao Q."/>
            <person name="Zheng S."/>
            <person name="Li Y."/>
            <person name="Yu Y."/>
            <person name="Du H."/>
            <person name="Qi M."/>
            <person name="Li Y."/>
            <person name="Yu H."/>
            <person name="Cui Y."/>
            <person name="Wang N."/>
            <person name="Chen C."/>
            <person name="Wu H."/>
            <person name="Zhao Y."/>
            <person name="Zhang J."/>
            <person name="Li Y."/>
            <person name="Zhou W."/>
            <person name="Zhang B."/>
            <person name="Hu W."/>
            <person name="Eijk M."/>
            <person name="Tang J."/>
            <person name="Witsenboer H."/>
            <person name="Zhao S."/>
            <person name="Li Z."/>
            <person name="Zhang A."/>
            <person name="Wang D."/>
            <person name="Liang C."/>
        </authorList>
    </citation>
    <scope>NUCLEOTIDE SEQUENCE [LARGE SCALE GENOMIC DNA]</scope>
    <source>
        <strain evidence="3">cv. G1812</strain>
    </source>
</reference>
<dbReference type="PROSITE" id="PS50158">
    <property type="entry name" value="ZF_CCHC"/>
    <property type="match status" value="1"/>
</dbReference>
<proteinExistence type="predicted"/>
<dbReference type="InterPro" id="IPR036875">
    <property type="entry name" value="Znf_CCHC_sf"/>
</dbReference>
<keyword evidence="4" id="KW-1185">Reference proteome</keyword>
<organism evidence="3 4">
    <name type="scientific">Triticum urartu</name>
    <name type="common">Red wild einkorn</name>
    <name type="synonym">Crithodium urartu</name>
    <dbReference type="NCBI Taxonomy" id="4572"/>
    <lineage>
        <taxon>Eukaryota</taxon>
        <taxon>Viridiplantae</taxon>
        <taxon>Streptophyta</taxon>
        <taxon>Embryophyta</taxon>
        <taxon>Tracheophyta</taxon>
        <taxon>Spermatophyta</taxon>
        <taxon>Magnoliopsida</taxon>
        <taxon>Liliopsida</taxon>
        <taxon>Poales</taxon>
        <taxon>Poaceae</taxon>
        <taxon>BOP clade</taxon>
        <taxon>Pooideae</taxon>
        <taxon>Triticodae</taxon>
        <taxon>Triticeae</taxon>
        <taxon>Triticinae</taxon>
        <taxon>Triticum</taxon>
    </lineage>
</organism>
<dbReference type="SMART" id="SM00343">
    <property type="entry name" value="ZnF_C2HC"/>
    <property type="match status" value="2"/>
</dbReference>
<dbReference type="InterPro" id="IPR001878">
    <property type="entry name" value="Znf_CCHC"/>
</dbReference>
<name>A0A8R7QA81_TRIUA</name>
<dbReference type="AlphaFoldDB" id="A0A8R7QA81"/>
<dbReference type="GO" id="GO:0003676">
    <property type="term" value="F:nucleic acid binding"/>
    <property type="evidence" value="ECO:0007669"/>
    <property type="project" value="InterPro"/>
</dbReference>
<dbReference type="Gramene" id="TuG1812G0500000372.01.T01">
    <property type="protein sequence ID" value="TuG1812G0500000372.01.T01"/>
    <property type="gene ID" value="TuG1812G0500000372.01"/>
</dbReference>
<accession>A0A8R7QA81</accession>
<evidence type="ECO:0000313" key="3">
    <source>
        <dbReference type="EnsemblPlants" id="TuG1812G0500000372.01.T01"/>
    </source>
</evidence>
<feature type="domain" description="CCHC-type" evidence="2">
    <location>
        <begin position="34"/>
        <end position="50"/>
    </location>
</feature>
<dbReference type="Gene3D" id="4.10.60.10">
    <property type="entry name" value="Zinc finger, CCHC-type"/>
    <property type="match status" value="1"/>
</dbReference>
<reference evidence="4" key="1">
    <citation type="journal article" date="2013" name="Nature">
        <title>Draft genome of the wheat A-genome progenitor Triticum urartu.</title>
        <authorList>
            <person name="Ling H.Q."/>
            <person name="Zhao S."/>
            <person name="Liu D."/>
            <person name="Wang J."/>
            <person name="Sun H."/>
            <person name="Zhang C."/>
            <person name="Fan H."/>
            <person name="Li D."/>
            <person name="Dong L."/>
            <person name="Tao Y."/>
            <person name="Gao C."/>
            <person name="Wu H."/>
            <person name="Li Y."/>
            <person name="Cui Y."/>
            <person name="Guo X."/>
            <person name="Zheng S."/>
            <person name="Wang B."/>
            <person name="Yu K."/>
            <person name="Liang Q."/>
            <person name="Yang W."/>
            <person name="Lou X."/>
            <person name="Chen J."/>
            <person name="Feng M."/>
            <person name="Jian J."/>
            <person name="Zhang X."/>
            <person name="Luo G."/>
            <person name="Jiang Y."/>
            <person name="Liu J."/>
            <person name="Wang Z."/>
            <person name="Sha Y."/>
            <person name="Zhang B."/>
            <person name="Wu H."/>
            <person name="Tang D."/>
            <person name="Shen Q."/>
            <person name="Xue P."/>
            <person name="Zou S."/>
            <person name="Wang X."/>
            <person name="Liu X."/>
            <person name="Wang F."/>
            <person name="Yang Y."/>
            <person name="An X."/>
            <person name="Dong Z."/>
            <person name="Zhang K."/>
            <person name="Zhang X."/>
            <person name="Luo M.C."/>
            <person name="Dvorak J."/>
            <person name="Tong Y."/>
            <person name="Wang J."/>
            <person name="Yang H."/>
            <person name="Li Z."/>
            <person name="Wang D."/>
            <person name="Zhang A."/>
            <person name="Wang J."/>
        </authorList>
    </citation>
    <scope>NUCLEOTIDE SEQUENCE</scope>
    <source>
        <strain evidence="4">cv. G1812</strain>
    </source>
</reference>
<protein>
    <recommendedName>
        <fullName evidence="2">CCHC-type domain-containing protein</fullName>
    </recommendedName>
</protein>